<organism evidence="2">
    <name type="scientific">uncultured Synechococcales cyanobacterium</name>
    <dbReference type="NCBI Taxonomy" id="1936017"/>
    <lineage>
        <taxon>Bacteria</taxon>
        <taxon>Bacillati</taxon>
        <taxon>Cyanobacteriota</taxon>
        <taxon>Cyanophyceae</taxon>
        <taxon>Synechococcales</taxon>
        <taxon>environmental samples</taxon>
    </lineage>
</organism>
<protein>
    <submittedName>
        <fullName evidence="2">Uncharacterized protein</fullName>
    </submittedName>
</protein>
<accession>A0A6J4VIV4</accession>
<dbReference type="AlphaFoldDB" id="A0A6J4VIV4"/>
<sequence>MGKGLPNAYEPQATEPQATPELGELDELETFVGSKKTKFRSRHL</sequence>
<proteinExistence type="predicted"/>
<reference evidence="2" key="1">
    <citation type="submission" date="2020-02" db="EMBL/GenBank/DDBJ databases">
        <authorList>
            <person name="Meier V. D."/>
        </authorList>
    </citation>
    <scope>NUCLEOTIDE SEQUENCE</scope>
    <source>
        <strain evidence="2">AVDCRST_MAG81</strain>
    </source>
</reference>
<gene>
    <name evidence="2" type="ORF">AVDCRST_MAG81-2661</name>
</gene>
<evidence type="ECO:0000313" key="2">
    <source>
        <dbReference type="EMBL" id="CAA9579450.1"/>
    </source>
</evidence>
<dbReference type="EMBL" id="CADCWO010000149">
    <property type="protein sequence ID" value="CAA9579450.1"/>
    <property type="molecule type" value="Genomic_DNA"/>
</dbReference>
<evidence type="ECO:0000256" key="1">
    <source>
        <dbReference type="SAM" id="MobiDB-lite"/>
    </source>
</evidence>
<name>A0A6J4VIV4_9CYAN</name>
<feature type="region of interest" description="Disordered" evidence="1">
    <location>
        <begin position="1"/>
        <end position="26"/>
    </location>
</feature>